<keyword evidence="3" id="KW-0560">Oxidoreductase</keyword>
<dbReference type="AlphaFoldDB" id="A0AAJ0FK66"/>
<dbReference type="InterPro" id="IPR020904">
    <property type="entry name" value="Sc_DH/Rdtase_CS"/>
</dbReference>
<evidence type="ECO:0000256" key="2">
    <source>
        <dbReference type="ARBA" id="ARBA00022857"/>
    </source>
</evidence>
<reference evidence="4" key="1">
    <citation type="submission" date="2023-06" db="EMBL/GenBank/DDBJ databases">
        <title>Genome-scale phylogeny and comparative genomics of the fungal order Sordariales.</title>
        <authorList>
            <consortium name="Lawrence Berkeley National Laboratory"/>
            <person name="Hensen N."/>
            <person name="Bonometti L."/>
            <person name="Westerberg I."/>
            <person name="Brannstrom I.O."/>
            <person name="Guillou S."/>
            <person name="Cros-Aarteil S."/>
            <person name="Calhoun S."/>
            <person name="Haridas S."/>
            <person name="Kuo A."/>
            <person name="Mondo S."/>
            <person name="Pangilinan J."/>
            <person name="Riley R."/>
            <person name="Labutti K."/>
            <person name="Andreopoulos B."/>
            <person name="Lipzen A."/>
            <person name="Chen C."/>
            <person name="Yanf M."/>
            <person name="Daum C."/>
            <person name="Ng V."/>
            <person name="Clum A."/>
            <person name="Steindorff A."/>
            <person name="Ohm R."/>
            <person name="Martin F."/>
            <person name="Silar P."/>
            <person name="Natvig D."/>
            <person name="Lalanne C."/>
            <person name="Gautier V."/>
            <person name="Ament-Velasquez S.L."/>
            <person name="Kruys A."/>
            <person name="Hutchinson M.I."/>
            <person name="Powell A.J."/>
            <person name="Barry K."/>
            <person name="Miller A.N."/>
            <person name="Grigoriev I.V."/>
            <person name="Debuchy R."/>
            <person name="Gladieux P."/>
            <person name="Thoren M.H."/>
            <person name="Johannesson H."/>
        </authorList>
    </citation>
    <scope>NUCLEOTIDE SEQUENCE</scope>
    <source>
        <strain evidence="4">8032-3</strain>
    </source>
</reference>
<dbReference type="Proteomes" id="UP001244011">
    <property type="component" value="Unassembled WGS sequence"/>
</dbReference>
<name>A0AAJ0FK66_9PEZI</name>
<dbReference type="GO" id="GO:0016491">
    <property type="term" value="F:oxidoreductase activity"/>
    <property type="evidence" value="ECO:0007669"/>
    <property type="project" value="UniProtKB-KW"/>
</dbReference>
<dbReference type="Gene3D" id="3.40.50.720">
    <property type="entry name" value="NAD(P)-binding Rossmann-like Domain"/>
    <property type="match status" value="1"/>
</dbReference>
<evidence type="ECO:0000313" key="5">
    <source>
        <dbReference type="Proteomes" id="UP001244011"/>
    </source>
</evidence>
<dbReference type="PROSITE" id="PS00061">
    <property type="entry name" value="ADH_SHORT"/>
    <property type="match status" value="1"/>
</dbReference>
<dbReference type="InterPro" id="IPR002347">
    <property type="entry name" value="SDR_fam"/>
</dbReference>
<keyword evidence="2" id="KW-0521">NADP</keyword>
<protein>
    <submittedName>
        <fullName evidence="4">Uncharacterized protein</fullName>
    </submittedName>
</protein>
<gene>
    <name evidence="4" type="ORF">QBC33DRAFT_458612</name>
</gene>
<evidence type="ECO:0000256" key="3">
    <source>
        <dbReference type="ARBA" id="ARBA00023002"/>
    </source>
</evidence>
<dbReference type="InterPro" id="IPR036291">
    <property type="entry name" value="NAD(P)-bd_dom_sf"/>
</dbReference>
<accession>A0AAJ0FK66</accession>
<comment type="caution">
    <text evidence="4">The sequence shown here is derived from an EMBL/GenBank/DDBJ whole genome shotgun (WGS) entry which is preliminary data.</text>
</comment>
<dbReference type="PRINTS" id="PR00081">
    <property type="entry name" value="GDHRDH"/>
</dbReference>
<proteinExistence type="inferred from homology"/>
<dbReference type="RefSeq" id="XP_060279998.1">
    <property type="nucleotide sequence ID" value="XM_060424893.1"/>
</dbReference>
<dbReference type="PANTHER" id="PTHR24321:SF8">
    <property type="entry name" value="ESTRADIOL 17-BETA-DEHYDROGENASE 8-RELATED"/>
    <property type="match status" value="1"/>
</dbReference>
<dbReference type="SUPFAM" id="SSF51735">
    <property type="entry name" value="NAD(P)-binding Rossmann-fold domains"/>
    <property type="match status" value="1"/>
</dbReference>
<keyword evidence="5" id="KW-1185">Reference proteome</keyword>
<comment type="similarity">
    <text evidence="1">Belongs to the short-chain dehydrogenases/reductases (SDR) family.</text>
</comment>
<evidence type="ECO:0000256" key="1">
    <source>
        <dbReference type="ARBA" id="ARBA00006484"/>
    </source>
</evidence>
<dbReference type="Pfam" id="PF13561">
    <property type="entry name" value="adh_short_C2"/>
    <property type="match status" value="1"/>
</dbReference>
<dbReference type="CDD" id="cd05233">
    <property type="entry name" value="SDR_c"/>
    <property type="match status" value="1"/>
</dbReference>
<organism evidence="4 5">
    <name type="scientific">Phialemonium atrogriseum</name>
    <dbReference type="NCBI Taxonomy" id="1093897"/>
    <lineage>
        <taxon>Eukaryota</taxon>
        <taxon>Fungi</taxon>
        <taxon>Dikarya</taxon>
        <taxon>Ascomycota</taxon>
        <taxon>Pezizomycotina</taxon>
        <taxon>Sordariomycetes</taxon>
        <taxon>Sordariomycetidae</taxon>
        <taxon>Cephalothecales</taxon>
        <taxon>Cephalothecaceae</taxon>
        <taxon>Phialemonium</taxon>
    </lineage>
</organism>
<sequence length="252" mass="26889">MSTNLQGKVITVTGAGSGMGLETARMLAARGAKVSMADVQEKALLAAADDIKRAGGDVMAQVVDVRDEKAVDDWVDKTVRKYGRLDGAVNLAGVLPKTFHTHSTELQVTEDWDFVIAVNLTGVMYCMRAQLRNMNDEGSIVNASSVAGLQGFENNVAYGASKFGVVGITKCAAAEVGPTRSIRVNCIAPGTFNTPMYAQVREARGGEPMPTIQKIKREGQPSEIASLVSWLLCDESKYITGTVQVIDGGWIC</sequence>
<dbReference type="PANTHER" id="PTHR24321">
    <property type="entry name" value="DEHYDROGENASES, SHORT CHAIN"/>
    <property type="match status" value="1"/>
</dbReference>
<evidence type="ECO:0000313" key="4">
    <source>
        <dbReference type="EMBL" id="KAK1763785.1"/>
    </source>
</evidence>
<dbReference type="PRINTS" id="PR00080">
    <property type="entry name" value="SDRFAMILY"/>
</dbReference>
<dbReference type="FunFam" id="3.40.50.720:FF:000084">
    <property type="entry name" value="Short-chain dehydrogenase reductase"/>
    <property type="match status" value="1"/>
</dbReference>
<dbReference type="EMBL" id="MU839024">
    <property type="protein sequence ID" value="KAK1763785.1"/>
    <property type="molecule type" value="Genomic_DNA"/>
</dbReference>
<dbReference type="GeneID" id="85308080"/>